<evidence type="ECO:0000256" key="1">
    <source>
        <dbReference type="ARBA" id="ARBA00022691"/>
    </source>
</evidence>
<evidence type="ECO:0000313" key="7">
    <source>
        <dbReference type="Proteomes" id="UP001519342"/>
    </source>
</evidence>
<proteinExistence type="predicted"/>
<evidence type="ECO:0000256" key="4">
    <source>
        <dbReference type="ARBA" id="ARBA00023014"/>
    </source>
</evidence>
<protein>
    <submittedName>
        <fullName evidence="6">MoaA/NifB/PqqE/SkfB family radical SAM enzyme</fullName>
    </submittedName>
</protein>
<reference evidence="6 7" key="1">
    <citation type="submission" date="2021-03" db="EMBL/GenBank/DDBJ databases">
        <title>Genomic Encyclopedia of Type Strains, Phase IV (KMG-IV): sequencing the most valuable type-strain genomes for metagenomic binning, comparative biology and taxonomic classification.</title>
        <authorList>
            <person name="Goeker M."/>
        </authorList>
    </citation>
    <scope>NUCLEOTIDE SEQUENCE [LARGE SCALE GENOMIC DNA]</scope>
    <source>
        <strain evidence="6 7">DSM 24004</strain>
    </source>
</reference>
<evidence type="ECO:0000313" key="6">
    <source>
        <dbReference type="EMBL" id="MBP1925183.1"/>
    </source>
</evidence>
<dbReference type="SFLD" id="SFLDS00029">
    <property type="entry name" value="Radical_SAM"/>
    <property type="match status" value="1"/>
</dbReference>
<accession>A0ABS4GBW7</accession>
<dbReference type="Proteomes" id="UP001519342">
    <property type="component" value="Unassembled WGS sequence"/>
</dbReference>
<dbReference type="Gene3D" id="3.20.20.70">
    <property type="entry name" value="Aldolase class I"/>
    <property type="match status" value="1"/>
</dbReference>
<dbReference type="InterPro" id="IPR013785">
    <property type="entry name" value="Aldolase_TIM"/>
</dbReference>
<evidence type="ECO:0000256" key="2">
    <source>
        <dbReference type="ARBA" id="ARBA00022723"/>
    </source>
</evidence>
<evidence type="ECO:0000259" key="5">
    <source>
        <dbReference type="Pfam" id="PF04055"/>
    </source>
</evidence>
<dbReference type="PANTHER" id="PTHR11228:SF7">
    <property type="entry name" value="PQQA PEPTIDE CYCLASE"/>
    <property type="match status" value="1"/>
</dbReference>
<sequence length="313" mass="35424">MHSFNKYINKVERLEFTITNGCTGNCKHCSEGNLPGNKKLDLEKAANVIADISSAYDVKSIMTFGGEALLYPDTVCAIHEKAMECNIPNRQLITNGCFSKNEDKIIEVAKNLNKVGVNDILLSVDCFHVESLPLEWVRMFAKALCQNYNGRFRLQPTWVNDELDDNPYNRKTKECLTYFDDLHIERNGGDSVFPSGNAVKYLSEYFDKKPLDRKFQCGHALYTTRLDNINDLTIDCNGDVLTCNFSIGNIMNNDILDIIANYDPYKNPYTKALLDNGIHGLLKEAKNNGININASDYYSPCEICREIAKILKK</sequence>
<dbReference type="InterPro" id="IPR058240">
    <property type="entry name" value="rSAM_sf"/>
</dbReference>
<keyword evidence="1" id="KW-0949">S-adenosyl-L-methionine</keyword>
<dbReference type="CDD" id="cd21109">
    <property type="entry name" value="SPASM"/>
    <property type="match status" value="1"/>
</dbReference>
<keyword evidence="7" id="KW-1185">Reference proteome</keyword>
<organism evidence="6 7">
    <name type="scientific">Sedimentibacter acidaminivorans</name>
    <dbReference type="NCBI Taxonomy" id="913099"/>
    <lineage>
        <taxon>Bacteria</taxon>
        <taxon>Bacillati</taxon>
        <taxon>Bacillota</taxon>
        <taxon>Tissierellia</taxon>
        <taxon>Sedimentibacter</taxon>
    </lineage>
</organism>
<keyword evidence="3" id="KW-0408">Iron</keyword>
<dbReference type="SUPFAM" id="SSF102114">
    <property type="entry name" value="Radical SAM enzymes"/>
    <property type="match status" value="1"/>
</dbReference>
<dbReference type="EMBL" id="JAGGKS010000002">
    <property type="protein sequence ID" value="MBP1925183.1"/>
    <property type="molecule type" value="Genomic_DNA"/>
</dbReference>
<dbReference type="PANTHER" id="PTHR11228">
    <property type="entry name" value="RADICAL SAM DOMAIN PROTEIN"/>
    <property type="match status" value="1"/>
</dbReference>
<keyword evidence="2" id="KW-0479">Metal-binding</keyword>
<dbReference type="InterPro" id="IPR007197">
    <property type="entry name" value="rSAM"/>
</dbReference>
<dbReference type="InterPro" id="IPR050377">
    <property type="entry name" value="Radical_SAM_PqqE_MftC-like"/>
</dbReference>
<comment type="caution">
    <text evidence="6">The sequence shown here is derived from an EMBL/GenBank/DDBJ whole genome shotgun (WGS) entry which is preliminary data.</text>
</comment>
<dbReference type="RefSeq" id="WP_209510920.1">
    <property type="nucleotide sequence ID" value="NZ_JAGGKS010000002.1"/>
</dbReference>
<gene>
    <name evidence="6" type="ORF">J2Z76_001040</name>
</gene>
<keyword evidence="4" id="KW-0411">Iron-sulfur</keyword>
<name>A0ABS4GBW7_9FIRM</name>
<evidence type="ECO:0000256" key="3">
    <source>
        <dbReference type="ARBA" id="ARBA00023004"/>
    </source>
</evidence>
<feature type="domain" description="Radical SAM core" evidence="5">
    <location>
        <begin position="17"/>
        <end position="130"/>
    </location>
</feature>
<dbReference type="CDD" id="cd01335">
    <property type="entry name" value="Radical_SAM"/>
    <property type="match status" value="1"/>
</dbReference>
<dbReference type="Pfam" id="PF04055">
    <property type="entry name" value="Radical_SAM"/>
    <property type="match status" value="1"/>
</dbReference>